<gene>
    <name evidence="2" type="ORF">ACFOSH_07915</name>
</gene>
<feature type="region of interest" description="Disordered" evidence="1">
    <location>
        <begin position="55"/>
        <end position="102"/>
    </location>
</feature>
<dbReference type="Proteomes" id="UP001595645">
    <property type="component" value="Unassembled WGS sequence"/>
</dbReference>
<reference evidence="3" key="1">
    <citation type="journal article" date="2019" name="Int. J. Syst. Evol. Microbiol.">
        <title>The Global Catalogue of Microorganisms (GCM) 10K type strain sequencing project: providing services to taxonomists for standard genome sequencing and annotation.</title>
        <authorList>
            <consortium name="The Broad Institute Genomics Platform"/>
            <consortium name="The Broad Institute Genome Sequencing Center for Infectious Disease"/>
            <person name="Wu L."/>
            <person name="Ma J."/>
        </authorList>
    </citation>
    <scope>NUCLEOTIDE SEQUENCE [LARGE SCALE GENOMIC DNA]</scope>
    <source>
        <strain evidence="3">CGMCC 4.7676</strain>
    </source>
</reference>
<dbReference type="InterPro" id="IPR038109">
    <property type="entry name" value="DNA_bind_recomb_sf"/>
</dbReference>
<dbReference type="EMBL" id="JBHRWK010000013">
    <property type="protein sequence ID" value="MFC3449353.1"/>
    <property type="molecule type" value="Genomic_DNA"/>
</dbReference>
<dbReference type="Gene3D" id="3.90.1750.20">
    <property type="entry name" value="Putative Large Serine Recombinase, Chain B, Domain 2"/>
    <property type="match status" value="1"/>
</dbReference>
<organism evidence="2 3">
    <name type="scientific">Amycolatopsis speibonae</name>
    <dbReference type="NCBI Taxonomy" id="1450224"/>
    <lineage>
        <taxon>Bacteria</taxon>
        <taxon>Bacillati</taxon>
        <taxon>Actinomycetota</taxon>
        <taxon>Actinomycetes</taxon>
        <taxon>Pseudonocardiales</taxon>
        <taxon>Pseudonocardiaceae</taxon>
        <taxon>Amycolatopsis</taxon>
    </lineage>
</organism>
<sequence length="102" mass="11901">MPPYGSVVDVLKNPKYTGYQVFNRRATTSKRGKVNEPFKWAWSPKPIHEPLIPQVDVRRTHQPSDRQAGVSGRRRAQHKPEYRTDVRLPRHGLPQLRKTHGR</sequence>
<evidence type="ECO:0000313" key="2">
    <source>
        <dbReference type="EMBL" id="MFC3449353.1"/>
    </source>
</evidence>
<feature type="compositionally biased region" description="Basic and acidic residues" evidence="1">
    <location>
        <begin position="78"/>
        <end position="88"/>
    </location>
</feature>
<keyword evidence="3" id="KW-1185">Reference proteome</keyword>
<dbReference type="RefSeq" id="WP_378238048.1">
    <property type="nucleotide sequence ID" value="NZ_JBHRWK010000013.1"/>
</dbReference>
<proteinExistence type="predicted"/>
<evidence type="ECO:0000313" key="3">
    <source>
        <dbReference type="Proteomes" id="UP001595645"/>
    </source>
</evidence>
<comment type="caution">
    <text evidence="2">The sequence shown here is derived from an EMBL/GenBank/DDBJ whole genome shotgun (WGS) entry which is preliminary data.</text>
</comment>
<name>A0ABV7NT74_9PSEU</name>
<protein>
    <submittedName>
        <fullName evidence="2">Recombinase family protein</fullName>
    </submittedName>
</protein>
<accession>A0ABV7NT74</accession>
<evidence type="ECO:0000256" key="1">
    <source>
        <dbReference type="SAM" id="MobiDB-lite"/>
    </source>
</evidence>